<dbReference type="InterPro" id="IPR051531">
    <property type="entry name" value="N-acetyltransferase"/>
</dbReference>
<protein>
    <submittedName>
        <fullName evidence="2">GNAT family N-acetyltransferase</fullName>
    </submittedName>
</protein>
<dbReference type="PANTHER" id="PTHR43792">
    <property type="entry name" value="GNAT FAMILY, PUTATIVE (AFU_ORTHOLOGUE AFUA_3G00765)-RELATED-RELATED"/>
    <property type="match status" value="1"/>
</dbReference>
<dbReference type="RefSeq" id="WP_272006798.1">
    <property type="nucleotide sequence ID" value="NZ_JAQNDN010000022.1"/>
</dbReference>
<sequence length="174" mass="19283">MTRAPETLTTARLRGARITAADRPLYRALWQDPDVVRTLGGPRSLAQIDAKIDRLVAMWQDRGFGVYTLREGDCDCGYAGLAPTDAGGRDSVEVLYGFAPAVWRRGLATEIATELVRLALDVLGLPEVCGFTWTGNTGSRRVLERAGLVYRFEFERADLPHRYYSLARDMSVGT</sequence>
<accession>A0ABT5BKJ5</accession>
<gene>
    <name evidence="2" type="ORF">POL58_37755</name>
</gene>
<evidence type="ECO:0000313" key="2">
    <source>
        <dbReference type="EMBL" id="MDC0673552.1"/>
    </source>
</evidence>
<dbReference type="EMBL" id="JAQNDN010000022">
    <property type="protein sequence ID" value="MDC0673552.1"/>
    <property type="molecule type" value="Genomic_DNA"/>
</dbReference>
<feature type="domain" description="N-acetyltransferase" evidence="1">
    <location>
        <begin position="13"/>
        <end position="169"/>
    </location>
</feature>
<proteinExistence type="predicted"/>
<evidence type="ECO:0000259" key="1">
    <source>
        <dbReference type="PROSITE" id="PS51186"/>
    </source>
</evidence>
<dbReference type="InterPro" id="IPR000182">
    <property type="entry name" value="GNAT_dom"/>
</dbReference>
<dbReference type="Gene3D" id="3.40.630.30">
    <property type="match status" value="1"/>
</dbReference>
<dbReference type="PANTHER" id="PTHR43792:SF1">
    <property type="entry name" value="N-ACETYLTRANSFERASE DOMAIN-CONTAINING PROTEIN"/>
    <property type="match status" value="1"/>
</dbReference>
<reference evidence="2 3" key="1">
    <citation type="submission" date="2022-11" db="EMBL/GenBank/DDBJ databases">
        <title>Minimal conservation of predation-associated metabolite biosynthetic gene clusters underscores biosynthetic potential of Myxococcota including descriptions for ten novel species: Archangium lansinium sp. nov., Myxococcus landrumus sp. nov., Nannocystis bai.</title>
        <authorList>
            <person name="Ahearne A."/>
            <person name="Stevens C."/>
            <person name="Dowd S."/>
        </authorList>
    </citation>
    <scope>NUCLEOTIDE SEQUENCE [LARGE SCALE GENOMIC DNA]</scope>
    <source>
        <strain evidence="2 3">NCELM</strain>
    </source>
</reference>
<dbReference type="PROSITE" id="PS51186">
    <property type="entry name" value="GNAT"/>
    <property type="match status" value="1"/>
</dbReference>
<name>A0ABT5BKJ5_9BACT</name>
<dbReference type="Pfam" id="PF13302">
    <property type="entry name" value="Acetyltransf_3"/>
    <property type="match status" value="1"/>
</dbReference>
<comment type="caution">
    <text evidence="2">The sequence shown here is derived from an EMBL/GenBank/DDBJ whole genome shotgun (WGS) entry which is preliminary data.</text>
</comment>
<dbReference type="Proteomes" id="UP001217838">
    <property type="component" value="Unassembled WGS sequence"/>
</dbReference>
<keyword evidence="3" id="KW-1185">Reference proteome</keyword>
<evidence type="ECO:0000313" key="3">
    <source>
        <dbReference type="Proteomes" id="UP001217838"/>
    </source>
</evidence>
<dbReference type="InterPro" id="IPR016181">
    <property type="entry name" value="Acyl_CoA_acyltransferase"/>
</dbReference>
<dbReference type="SUPFAM" id="SSF55729">
    <property type="entry name" value="Acyl-CoA N-acyltransferases (Nat)"/>
    <property type="match status" value="1"/>
</dbReference>
<organism evidence="2 3">
    <name type="scientific">Nannocystis radixulma</name>
    <dbReference type="NCBI Taxonomy" id="2995305"/>
    <lineage>
        <taxon>Bacteria</taxon>
        <taxon>Pseudomonadati</taxon>
        <taxon>Myxococcota</taxon>
        <taxon>Polyangia</taxon>
        <taxon>Nannocystales</taxon>
        <taxon>Nannocystaceae</taxon>
        <taxon>Nannocystis</taxon>
    </lineage>
</organism>